<evidence type="ECO:0000313" key="2">
    <source>
        <dbReference type="Proteomes" id="UP000248745"/>
    </source>
</evidence>
<protein>
    <recommendedName>
        <fullName evidence="3">Protein SirB1 N-terminal domain-containing protein</fullName>
    </recommendedName>
</protein>
<dbReference type="RefSeq" id="WP_110999978.1">
    <property type="nucleotide sequence ID" value="NZ_QKTW01000022.1"/>
</dbReference>
<evidence type="ECO:0000313" key="1">
    <source>
        <dbReference type="EMBL" id="PZF71604.1"/>
    </source>
</evidence>
<organism evidence="1 2">
    <name type="scientific">Taibaiella soli</name>
    <dbReference type="NCBI Taxonomy" id="1649169"/>
    <lineage>
        <taxon>Bacteria</taxon>
        <taxon>Pseudomonadati</taxon>
        <taxon>Bacteroidota</taxon>
        <taxon>Chitinophagia</taxon>
        <taxon>Chitinophagales</taxon>
        <taxon>Chitinophagaceae</taxon>
        <taxon>Taibaiella</taxon>
    </lineage>
</organism>
<dbReference type="EMBL" id="QKTW01000022">
    <property type="protein sequence ID" value="PZF71604.1"/>
    <property type="molecule type" value="Genomic_DNA"/>
</dbReference>
<keyword evidence="2" id="KW-1185">Reference proteome</keyword>
<dbReference type="AlphaFoldDB" id="A0A2W2AUF0"/>
<proteinExistence type="predicted"/>
<dbReference type="Proteomes" id="UP000248745">
    <property type="component" value="Unassembled WGS sequence"/>
</dbReference>
<sequence length="333" mass="38754">MQLNPENFSLADAVFITENAFYNNTISYSQYSNAIHHRVNLVRQILKREKLDTSNQLALKYGIQQLNQRDNSYYYAERNTTMNVPPLKYDFDDFMGDKDWSKMFVSKLIATNSGQCHSMPLLYLMIAQQLKAKAWLSISPQHSFIQFPDNNGNLLFYETTNGNIVSAQWMIQSGYINATAIKNKTFLDTFSQKQLWVYCLSDLLMGYMDKFGYDDFAAQMRKKIEQLEPKNLTALIIDENEITKRTMRMIRAAGVKGVDDLPNHPNEYAAYKEMHAAYAKIDGTGYQDMPKEAYERWLKTIEDEKKKQETQEINRLIAEQLKKSKVTIQIKKQ</sequence>
<name>A0A2W2AUF0_9BACT</name>
<reference evidence="1 2" key="1">
    <citation type="submission" date="2018-06" db="EMBL/GenBank/DDBJ databases">
        <title>Mucibacter soli gen. nov., sp. nov., a new member of the family Chitinophagaceae producing mucin.</title>
        <authorList>
            <person name="Kim M.-K."/>
            <person name="Park S."/>
            <person name="Kim T.-S."/>
            <person name="Joung Y."/>
            <person name="Han J.-H."/>
            <person name="Kim S.B."/>
        </authorList>
    </citation>
    <scope>NUCLEOTIDE SEQUENCE [LARGE SCALE GENOMIC DNA]</scope>
    <source>
        <strain evidence="1 2">R1-15</strain>
    </source>
</reference>
<evidence type="ECO:0008006" key="3">
    <source>
        <dbReference type="Google" id="ProtNLM"/>
    </source>
</evidence>
<accession>A0A2W2AUF0</accession>
<dbReference type="OrthoDB" id="1041391at2"/>
<comment type="caution">
    <text evidence="1">The sequence shown here is derived from an EMBL/GenBank/DDBJ whole genome shotgun (WGS) entry which is preliminary data.</text>
</comment>
<gene>
    <name evidence="1" type="ORF">DN068_16145</name>
</gene>